<dbReference type="InterPro" id="IPR011990">
    <property type="entry name" value="TPR-like_helical_dom_sf"/>
</dbReference>
<reference evidence="3 4" key="1">
    <citation type="submission" date="2017-08" db="EMBL/GenBank/DDBJ databases">
        <title>Complete genome of Colwellia sp. NB097-1, a psychrophile bacterium ioslated from Bering Sea.</title>
        <authorList>
            <person name="Chen X."/>
        </authorList>
    </citation>
    <scope>NUCLEOTIDE SEQUENCE [LARGE SCALE GENOMIC DNA]</scope>
    <source>
        <strain evidence="3 4">NB097-1</strain>
    </source>
</reference>
<organism evidence="3 4">
    <name type="scientific">Cognaticolwellia beringensis</name>
    <dbReference type="NCBI Taxonomy" id="1967665"/>
    <lineage>
        <taxon>Bacteria</taxon>
        <taxon>Pseudomonadati</taxon>
        <taxon>Pseudomonadota</taxon>
        <taxon>Gammaproteobacteria</taxon>
        <taxon>Alteromonadales</taxon>
        <taxon>Colwelliaceae</taxon>
        <taxon>Cognaticolwellia</taxon>
    </lineage>
</organism>
<keyword evidence="1" id="KW-0802">TPR repeat</keyword>
<dbReference type="PROSITE" id="PS50005">
    <property type="entry name" value="TPR"/>
    <property type="match status" value="1"/>
</dbReference>
<keyword evidence="4" id="KW-1185">Reference proteome</keyword>
<evidence type="ECO:0000313" key="3">
    <source>
        <dbReference type="EMBL" id="ASP47412.1"/>
    </source>
</evidence>
<feature type="repeat" description="TPR" evidence="1">
    <location>
        <begin position="304"/>
        <end position="337"/>
    </location>
</feature>
<protein>
    <submittedName>
        <fullName evidence="3">Uncharacterized protein</fullName>
    </submittedName>
</protein>
<dbReference type="OrthoDB" id="5406098at2"/>
<dbReference type="SUPFAM" id="SSF48452">
    <property type="entry name" value="TPR-like"/>
    <property type="match status" value="1"/>
</dbReference>
<feature type="transmembrane region" description="Helical" evidence="2">
    <location>
        <begin position="37"/>
        <end position="59"/>
    </location>
</feature>
<evidence type="ECO:0000256" key="2">
    <source>
        <dbReference type="SAM" id="Phobius"/>
    </source>
</evidence>
<dbReference type="InterPro" id="IPR019734">
    <property type="entry name" value="TPR_rpt"/>
</dbReference>
<dbReference type="KEGG" id="cber:B5D82_06360"/>
<evidence type="ECO:0000256" key="1">
    <source>
        <dbReference type="PROSITE-ProRule" id="PRU00339"/>
    </source>
</evidence>
<dbReference type="Pfam" id="PF14559">
    <property type="entry name" value="TPR_19"/>
    <property type="match status" value="1"/>
</dbReference>
<dbReference type="SMART" id="SM00028">
    <property type="entry name" value="TPR"/>
    <property type="match status" value="3"/>
</dbReference>
<dbReference type="AlphaFoldDB" id="A0A222G6P3"/>
<sequence>MSVINQMLKDLDKRQNDQKSASNVSVPLPANNSSTKLIFVIVAIIIIVNIVGIFAWQLYSENQQFKAQVQQAAITLKNDQFRADTHKNKVSPSNLPSTQVLALPVTSKAIKHALDESKGLANVPQSTVVIAPDKENNALANDLGETIEHRVLTEKVTETDDTIVIITPVQAAKAAVKPEAVTDIVPAKSSLTISRTQLSPQALAANKITQAEQAMERNEIAKAESLFEEILLVVPAHETARKQLAALWYGKKYYQEAVNLLSQGIALAPQAEEMRLMSARIYYEQGQARQAFNILNPVNRSDSTEVQTLLANTSAELNEHESAITAYRKLITLEPDVGRWWLGVAVSLDSLGKFVPARDAYRQSIARNNLSTSAMQFARQRLIELGE</sequence>
<dbReference type="Gene3D" id="1.25.40.10">
    <property type="entry name" value="Tetratricopeptide repeat domain"/>
    <property type="match status" value="1"/>
</dbReference>
<keyword evidence="2" id="KW-0472">Membrane</keyword>
<keyword evidence="2" id="KW-0812">Transmembrane</keyword>
<dbReference type="RefSeq" id="WP_081150042.1">
    <property type="nucleotide sequence ID" value="NZ_CP020465.1"/>
</dbReference>
<dbReference type="Proteomes" id="UP000202259">
    <property type="component" value="Chromosome"/>
</dbReference>
<evidence type="ECO:0000313" key="4">
    <source>
        <dbReference type="Proteomes" id="UP000202259"/>
    </source>
</evidence>
<dbReference type="EMBL" id="CP020465">
    <property type="protein sequence ID" value="ASP47412.1"/>
    <property type="molecule type" value="Genomic_DNA"/>
</dbReference>
<proteinExistence type="predicted"/>
<name>A0A222G6P3_9GAMM</name>
<accession>A0A222G6P3</accession>
<keyword evidence="2" id="KW-1133">Transmembrane helix</keyword>
<gene>
    <name evidence="3" type="ORF">B5D82_06360</name>
</gene>